<protein>
    <submittedName>
        <fullName evidence="7">Pali-domain-containing protein</fullName>
    </submittedName>
</protein>
<evidence type="ECO:0000313" key="7">
    <source>
        <dbReference type="EMBL" id="TFK44197.1"/>
    </source>
</evidence>
<evidence type="ECO:0000313" key="8">
    <source>
        <dbReference type="Proteomes" id="UP000308652"/>
    </source>
</evidence>
<reference evidence="7 8" key="1">
    <citation type="journal article" date="2019" name="Nat. Ecol. Evol.">
        <title>Megaphylogeny resolves global patterns of mushroom evolution.</title>
        <authorList>
            <person name="Varga T."/>
            <person name="Krizsan K."/>
            <person name="Foldi C."/>
            <person name="Dima B."/>
            <person name="Sanchez-Garcia M."/>
            <person name="Sanchez-Ramirez S."/>
            <person name="Szollosi G.J."/>
            <person name="Szarkandi J.G."/>
            <person name="Papp V."/>
            <person name="Albert L."/>
            <person name="Andreopoulos W."/>
            <person name="Angelini C."/>
            <person name="Antonin V."/>
            <person name="Barry K.W."/>
            <person name="Bougher N.L."/>
            <person name="Buchanan P."/>
            <person name="Buyck B."/>
            <person name="Bense V."/>
            <person name="Catcheside P."/>
            <person name="Chovatia M."/>
            <person name="Cooper J."/>
            <person name="Damon W."/>
            <person name="Desjardin D."/>
            <person name="Finy P."/>
            <person name="Geml J."/>
            <person name="Haridas S."/>
            <person name="Hughes K."/>
            <person name="Justo A."/>
            <person name="Karasinski D."/>
            <person name="Kautmanova I."/>
            <person name="Kiss B."/>
            <person name="Kocsube S."/>
            <person name="Kotiranta H."/>
            <person name="LaButti K.M."/>
            <person name="Lechner B.E."/>
            <person name="Liimatainen K."/>
            <person name="Lipzen A."/>
            <person name="Lukacs Z."/>
            <person name="Mihaltcheva S."/>
            <person name="Morgado L.N."/>
            <person name="Niskanen T."/>
            <person name="Noordeloos M.E."/>
            <person name="Ohm R.A."/>
            <person name="Ortiz-Santana B."/>
            <person name="Ovrebo C."/>
            <person name="Racz N."/>
            <person name="Riley R."/>
            <person name="Savchenko A."/>
            <person name="Shiryaev A."/>
            <person name="Soop K."/>
            <person name="Spirin V."/>
            <person name="Szebenyi C."/>
            <person name="Tomsovsky M."/>
            <person name="Tulloss R.E."/>
            <person name="Uehling J."/>
            <person name="Grigoriev I.V."/>
            <person name="Vagvolgyi C."/>
            <person name="Papp T."/>
            <person name="Martin F.M."/>
            <person name="Miettinen O."/>
            <person name="Hibbett D.S."/>
            <person name="Nagy L.G."/>
        </authorList>
    </citation>
    <scope>NUCLEOTIDE SEQUENCE [LARGE SCALE GENOMIC DNA]</scope>
    <source>
        <strain evidence="7 8">CBS 166.37</strain>
    </source>
</reference>
<dbReference type="Proteomes" id="UP000308652">
    <property type="component" value="Unassembled WGS sequence"/>
</dbReference>
<dbReference type="GO" id="GO:0035838">
    <property type="term" value="C:growing cell tip"/>
    <property type="evidence" value="ECO:0007669"/>
    <property type="project" value="TreeGrafter"/>
</dbReference>
<dbReference type="Pfam" id="PF06687">
    <property type="entry name" value="SUR7"/>
    <property type="match status" value="1"/>
</dbReference>
<comment type="subcellular location">
    <subcellularLocation>
        <location evidence="1">Membrane</location>
        <topology evidence="1">Multi-pass membrane protein</topology>
    </subcellularLocation>
</comment>
<feature type="transmembrane region" description="Helical" evidence="5">
    <location>
        <begin position="114"/>
        <end position="136"/>
    </location>
</feature>
<dbReference type="InterPro" id="IPR051380">
    <property type="entry name" value="pH-response_reg_palI/RIM9"/>
</dbReference>
<feature type="signal peptide" evidence="6">
    <location>
        <begin position="1"/>
        <end position="27"/>
    </location>
</feature>
<feature type="transmembrane region" description="Helical" evidence="5">
    <location>
        <begin position="82"/>
        <end position="102"/>
    </location>
</feature>
<keyword evidence="4 5" id="KW-0472">Membrane</keyword>
<keyword evidence="8" id="KW-1185">Reference proteome</keyword>
<evidence type="ECO:0000256" key="3">
    <source>
        <dbReference type="ARBA" id="ARBA00022989"/>
    </source>
</evidence>
<evidence type="ECO:0000256" key="1">
    <source>
        <dbReference type="ARBA" id="ARBA00004141"/>
    </source>
</evidence>
<dbReference type="PANTHER" id="PTHR28013">
    <property type="entry name" value="PROTEIN DCV1-RELATED"/>
    <property type="match status" value="1"/>
</dbReference>
<feature type="chain" id="PRO_5022846142" evidence="6">
    <location>
        <begin position="28"/>
        <end position="189"/>
    </location>
</feature>
<gene>
    <name evidence="7" type="ORF">BDQ12DRAFT_672553</name>
</gene>
<evidence type="ECO:0000256" key="5">
    <source>
        <dbReference type="SAM" id="Phobius"/>
    </source>
</evidence>
<accession>A0A5C3MH06</accession>
<keyword evidence="3 5" id="KW-1133">Transmembrane helix</keyword>
<organism evidence="7 8">
    <name type="scientific">Crucibulum laeve</name>
    <dbReference type="NCBI Taxonomy" id="68775"/>
    <lineage>
        <taxon>Eukaryota</taxon>
        <taxon>Fungi</taxon>
        <taxon>Dikarya</taxon>
        <taxon>Basidiomycota</taxon>
        <taxon>Agaricomycotina</taxon>
        <taxon>Agaricomycetes</taxon>
        <taxon>Agaricomycetidae</taxon>
        <taxon>Agaricales</taxon>
        <taxon>Agaricineae</taxon>
        <taxon>Nidulariaceae</taxon>
        <taxon>Crucibulum</taxon>
    </lineage>
</organism>
<dbReference type="InterPro" id="IPR009571">
    <property type="entry name" value="SUR7/Rim9-like_fungi"/>
</dbReference>
<evidence type="ECO:0000256" key="6">
    <source>
        <dbReference type="SAM" id="SignalP"/>
    </source>
</evidence>
<dbReference type="AlphaFoldDB" id="A0A5C3MH06"/>
<sequence length="189" mass="20238">MPAGPALPGLLLVFAAMVLLIFVSVSAPTWDKISFLNVGSVGAQQMRYGVFGFTGSGRSIGYDFSDPRANTTVMHNLTKTLILHPIAAGLSGLAFLFGLCGASYHRAGTILMTLLAGLATLATLLAWVIDMVLFGITRNRYRGDNIPAQYGNANWLTLGALVALMLGFCASACGVFGRYRRRREPTPTY</sequence>
<evidence type="ECO:0000256" key="2">
    <source>
        <dbReference type="ARBA" id="ARBA00022692"/>
    </source>
</evidence>
<keyword evidence="6" id="KW-0732">Signal</keyword>
<evidence type="ECO:0000256" key="4">
    <source>
        <dbReference type="ARBA" id="ARBA00023136"/>
    </source>
</evidence>
<feature type="transmembrane region" description="Helical" evidence="5">
    <location>
        <begin position="156"/>
        <end position="177"/>
    </location>
</feature>
<dbReference type="EMBL" id="ML213590">
    <property type="protein sequence ID" value="TFK44197.1"/>
    <property type="molecule type" value="Genomic_DNA"/>
</dbReference>
<dbReference type="GO" id="GO:0005886">
    <property type="term" value="C:plasma membrane"/>
    <property type="evidence" value="ECO:0007669"/>
    <property type="project" value="InterPro"/>
</dbReference>
<keyword evidence="2 5" id="KW-0812">Transmembrane</keyword>
<name>A0A5C3MH06_9AGAR</name>
<proteinExistence type="predicted"/>
<dbReference type="GO" id="GO:0032153">
    <property type="term" value="C:cell division site"/>
    <property type="evidence" value="ECO:0007669"/>
    <property type="project" value="TreeGrafter"/>
</dbReference>
<dbReference type="PANTHER" id="PTHR28013:SF3">
    <property type="entry name" value="PROTEIN DCV1-RELATED"/>
    <property type="match status" value="1"/>
</dbReference>
<dbReference type="OrthoDB" id="2354757at2759"/>